<comment type="caution">
    <text evidence="6">The sequence shown here is derived from an EMBL/GenBank/DDBJ whole genome shotgun (WGS) entry which is preliminary data.</text>
</comment>
<dbReference type="Proteomes" id="UP000009877">
    <property type="component" value="Unassembled WGS sequence"/>
</dbReference>
<feature type="domain" description="GntR C-terminal" evidence="5">
    <location>
        <begin position="52"/>
        <end position="178"/>
    </location>
</feature>
<keyword evidence="7" id="KW-1185">Reference proteome</keyword>
<dbReference type="SMART" id="SM00895">
    <property type="entry name" value="FCD"/>
    <property type="match status" value="1"/>
</dbReference>
<sequence>MVNAGSSWLDEKKVNPANFYFERFAPKGTTAEEAVSSMETGVLKFGKVDTAAHPDARASLETAAARLLIGKLTEEQLDNWGRLADKCDGTVENGKLVDYEAFVAANCDFHEYPFTVADNPALLAAYQGLDTPSHMREALENGGVIFETVTQEHHELVELMRSGELEKTLELIQTHTVQAKQTMDTAVDAHDGSADEKPETAAGADS</sequence>
<evidence type="ECO:0000256" key="2">
    <source>
        <dbReference type="ARBA" id="ARBA00023125"/>
    </source>
</evidence>
<dbReference type="RefSeq" id="WP_006213887.1">
    <property type="nucleotide sequence ID" value="NZ_ANHZ02000004.1"/>
</dbReference>
<organism evidence="6 7">
    <name type="scientific">Kocuria palustris PEL</name>
    <dbReference type="NCBI Taxonomy" id="1236550"/>
    <lineage>
        <taxon>Bacteria</taxon>
        <taxon>Bacillati</taxon>
        <taxon>Actinomycetota</taxon>
        <taxon>Actinomycetes</taxon>
        <taxon>Micrococcales</taxon>
        <taxon>Micrococcaceae</taxon>
        <taxon>Kocuria</taxon>
    </lineage>
</organism>
<keyword evidence="3" id="KW-0804">Transcription</keyword>
<gene>
    <name evidence="6" type="ORF">C884_01885</name>
</gene>
<dbReference type="AlphaFoldDB" id="M2WFS0"/>
<name>M2WFS0_9MICC</name>
<dbReference type="STRING" id="71999.KPaMU14_10930"/>
<keyword evidence="1" id="KW-0805">Transcription regulation</keyword>
<evidence type="ECO:0000313" key="7">
    <source>
        <dbReference type="Proteomes" id="UP000009877"/>
    </source>
</evidence>
<accession>M2WFS0</accession>
<proteinExistence type="predicted"/>
<dbReference type="EMBL" id="ANHZ02000004">
    <property type="protein sequence ID" value="EME37377.1"/>
    <property type="molecule type" value="Genomic_DNA"/>
</dbReference>
<dbReference type="Pfam" id="PF07729">
    <property type="entry name" value="FCD"/>
    <property type="match status" value="1"/>
</dbReference>
<evidence type="ECO:0000313" key="6">
    <source>
        <dbReference type="EMBL" id="EME37377.1"/>
    </source>
</evidence>
<evidence type="ECO:0000259" key="5">
    <source>
        <dbReference type="SMART" id="SM00895"/>
    </source>
</evidence>
<evidence type="ECO:0000256" key="4">
    <source>
        <dbReference type="SAM" id="MobiDB-lite"/>
    </source>
</evidence>
<feature type="region of interest" description="Disordered" evidence="4">
    <location>
        <begin position="187"/>
        <end position="206"/>
    </location>
</feature>
<protein>
    <submittedName>
        <fullName evidence="6">Oxidoreductase FAD-binding region</fullName>
    </submittedName>
</protein>
<dbReference type="InterPro" id="IPR011711">
    <property type="entry name" value="GntR_C"/>
</dbReference>
<dbReference type="GO" id="GO:0003677">
    <property type="term" value="F:DNA binding"/>
    <property type="evidence" value="ECO:0007669"/>
    <property type="project" value="UniProtKB-KW"/>
</dbReference>
<dbReference type="InterPro" id="IPR008920">
    <property type="entry name" value="TF_FadR/GntR_C"/>
</dbReference>
<dbReference type="SUPFAM" id="SSF48008">
    <property type="entry name" value="GntR ligand-binding domain-like"/>
    <property type="match status" value="1"/>
</dbReference>
<feature type="compositionally biased region" description="Basic and acidic residues" evidence="4">
    <location>
        <begin position="187"/>
        <end position="199"/>
    </location>
</feature>
<reference evidence="6 7" key="1">
    <citation type="journal article" date="2014" name="Genome Announc.">
        <title>Draft Genome Sequence of Kocuria palustris PEL.</title>
        <authorList>
            <person name="Sharma G."/>
            <person name="Khatri I."/>
            <person name="Subramanian S."/>
        </authorList>
    </citation>
    <scope>NUCLEOTIDE SEQUENCE [LARGE SCALE GENOMIC DNA]</scope>
    <source>
        <strain evidence="6 7">PEL</strain>
    </source>
</reference>
<dbReference type="Gene3D" id="1.20.120.530">
    <property type="entry name" value="GntR ligand-binding domain-like"/>
    <property type="match status" value="1"/>
</dbReference>
<evidence type="ECO:0000256" key="1">
    <source>
        <dbReference type="ARBA" id="ARBA00023015"/>
    </source>
</evidence>
<keyword evidence="2" id="KW-0238">DNA-binding</keyword>
<evidence type="ECO:0000256" key="3">
    <source>
        <dbReference type="ARBA" id="ARBA00023163"/>
    </source>
</evidence>